<dbReference type="RefSeq" id="NP_001023344.2">
    <property type="nucleotide sequence ID" value="NM_001028173.5"/>
</dbReference>
<dbReference type="GO" id="GO:0034707">
    <property type="term" value="C:chloride channel complex"/>
    <property type="evidence" value="ECO:0007669"/>
    <property type="project" value="UniProtKB-KW"/>
</dbReference>
<dbReference type="GO" id="GO:0005254">
    <property type="term" value="F:chloride channel activity"/>
    <property type="evidence" value="ECO:0000318"/>
    <property type="project" value="GO_Central"/>
</dbReference>
<dbReference type="WormBase" id="R13A1.9">
    <property type="protein sequence ID" value="CE49408"/>
    <property type="gene ID" value="WBGene00020046"/>
    <property type="gene designation" value="best-16"/>
</dbReference>
<evidence type="ECO:0000313" key="9">
    <source>
        <dbReference type="Proteomes" id="UP000001940"/>
    </source>
</evidence>
<name>Q7YXH3_CAEEL</name>
<reference evidence="8 9" key="1">
    <citation type="journal article" date="1998" name="Science">
        <title>Genome sequence of the nematode C. elegans: a platform for investigating biology.</title>
        <authorList>
            <consortium name="The C. elegans sequencing consortium"/>
            <person name="Sulson J.E."/>
            <person name="Waterston R."/>
        </authorList>
    </citation>
    <scope>NUCLEOTIDE SEQUENCE [LARGE SCALE GENOMIC DNA]</scope>
    <source>
        <strain evidence="8 9">Bristol N2</strain>
    </source>
</reference>
<organism evidence="8 9">
    <name type="scientific">Caenorhabditis elegans</name>
    <dbReference type="NCBI Taxonomy" id="6239"/>
    <lineage>
        <taxon>Eukaryota</taxon>
        <taxon>Metazoa</taxon>
        <taxon>Ecdysozoa</taxon>
        <taxon>Nematoda</taxon>
        <taxon>Chromadorea</taxon>
        <taxon>Rhabditida</taxon>
        <taxon>Rhabditina</taxon>
        <taxon>Rhabditomorpha</taxon>
        <taxon>Rhabditoidea</taxon>
        <taxon>Rhabditidae</taxon>
        <taxon>Peloderinae</taxon>
        <taxon>Caenorhabditis</taxon>
    </lineage>
</organism>
<keyword evidence="4 6" id="KW-0472">Membrane</keyword>
<dbReference type="Bgee" id="WBGene00020046">
    <property type="expression patterns" value="Expressed in adult organism and 1 other cell type or tissue"/>
</dbReference>
<keyword evidence="6" id="KW-0407">Ion channel</keyword>
<keyword evidence="6" id="KW-0406">Ion transport</keyword>
<dbReference type="InParanoid" id="Q7YXH3"/>
<keyword evidence="2 6" id="KW-0812">Transmembrane</keyword>
<dbReference type="HOGENOM" id="CLU_018069_7_1_1"/>
<evidence type="ECO:0000256" key="2">
    <source>
        <dbReference type="ARBA" id="ARBA00022692"/>
    </source>
</evidence>
<dbReference type="AGR" id="WB:WBGene00020046"/>
<dbReference type="InterPro" id="IPR000615">
    <property type="entry name" value="Bestrophin"/>
</dbReference>
<dbReference type="eggNOG" id="KOG3547">
    <property type="taxonomic scope" value="Eukaryota"/>
</dbReference>
<evidence type="ECO:0000256" key="6">
    <source>
        <dbReference type="RuleBase" id="RU363126"/>
    </source>
</evidence>
<dbReference type="GO" id="GO:0005886">
    <property type="term" value="C:plasma membrane"/>
    <property type="evidence" value="ECO:0000318"/>
    <property type="project" value="GO_Central"/>
</dbReference>
<dbReference type="OMA" id="FLWYRCI"/>
<dbReference type="GeneID" id="3565658"/>
<dbReference type="AlphaFoldDB" id="Q7YXH3"/>
<keyword evidence="6" id="KW-0868">Chloride</keyword>
<comment type="function">
    <text evidence="6">Forms chloride channels.</text>
</comment>
<dbReference type="Pfam" id="PF01062">
    <property type="entry name" value="Bestrophin"/>
    <property type="match status" value="1"/>
</dbReference>
<gene>
    <name evidence="8 10" type="primary">best-16</name>
    <name evidence="8" type="ORF">CELE_R13A1.9</name>
    <name evidence="10" type="ORF">R13A1.9</name>
</gene>
<evidence type="ECO:0000256" key="7">
    <source>
        <dbReference type="SAM" id="MobiDB-lite"/>
    </source>
</evidence>
<evidence type="ECO:0000313" key="10">
    <source>
        <dbReference type="WormBase" id="R13A1.9"/>
    </source>
</evidence>
<dbReference type="PANTHER" id="PTHR10736">
    <property type="entry name" value="BESTROPHIN"/>
    <property type="match status" value="1"/>
</dbReference>
<keyword evidence="6" id="KW-0813">Transport</keyword>
<accession>Q7YXH3</accession>
<feature type="compositionally biased region" description="Polar residues" evidence="7">
    <location>
        <begin position="421"/>
        <end position="435"/>
    </location>
</feature>
<keyword evidence="6" id="KW-1003">Cell membrane</keyword>
<dbReference type="Proteomes" id="UP000001940">
    <property type="component" value="Chromosome IV"/>
</dbReference>
<dbReference type="InterPro" id="IPR021134">
    <property type="entry name" value="Bestrophin-like"/>
</dbReference>
<dbReference type="PANTHER" id="PTHR10736:SF27">
    <property type="entry name" value="BESTROPHIN HOMOLOG"/>
    <property type="match status" value="1"/>
</dbReference>
<dbReference type="KEGG" id="cel:CELE_R13A1.9"/>
<evidence type="ECO:0000313" key="8">
    <source>
        <dbReference type="EMBL" id="CCD67156.2"/>
    </source>
</evidence>
<feature type="compositionally biased region" description="Polar residues" evidence="7">
    <location>
        <begin position="378"/>
        <end position="389"/>
    </location>
</feature>
<dbReference type="UCSC" id="R13A1.9">
    <property type="organism name" value="c. elegans"/>
</dbReference>
<dbReference type="STRING" id="6239.R13A1.9.1"/>
<proteinExistence type="inferred from homology"/>
<feature type="transmembrane region" description="Helical" evidence="6">
    <location>
        <begin position="73"/>
        <end position="90"/>
    </location>
</feature>
<dbReference type="OrthoDB" id="201595at2759"/>
<dbReference type="CTD" id="3565658"/>
<feature type="region of interest" description="Disordered" evidence="7">
    <location>
        <begin position="374"/>
        <end position="463"/>
    </location>
</feature>
<protein>
    <recommendedName>
        <fullName evidence="6">Bestrophin homolog</fullName>
    </recommendedName>
</protein>
<evidence type="ECO:0000256" key="1">
    <source>
        <dbReference type="ARBA" id="ARBA00004141"/>
    </source>
</evidence>
<keyword evidence="6" id="KW-0869">Chloride channel</keyword>
<feature type="transmembrane region" description="Helical" evidence="6">
    <location>
        <begin position="31"/>
        <end position="52"/>
    </location>
</feature>
<dbReference type="EMBL" id="BX284604">
    <property type="protein sequence ID" value="CCD67156.2"/>
    <property type="molecule type" value="Genomic_DNA"/>
</dbReference>
<evidence type="ECO:0000256" key="3">
    <source>
        <dbReference type="ARBA" id="ARBA00022989"/>
    </source>
</evidence>
<sequence>MTVSYALSVSSARYSAFLKLLQKWKGSVLKAVWAELLVWIGLYTAIALIINLSFSPETKTAISIEAARLDDQLGILDIKFMLGFFVTIVVDRWKTILQNIGFIETVALSVSTIIRGSDDNVRLARRSIIRYLVLSQAMVYRDISMRVRRRFPTMKSLMEAGFIFENELHELEQTETGYNKYWVPINWCNSIVWRMQEQKYIEAPVSTNNVLNNIRDFRTQLENLCKFDWVPIPISYPQIVFLAVRIHFFFTLFTRQYIPMETEEYLWYRHIPLIPATSFFLYLGWMKVAEALLNPFGEDDDDFEGNWVIDKNIKTGMQIVDESHAECPILNIDQFSDPKFGPMYPSVLAEHPHILQGSAADVVIPDSDKSKMVHVDSKTSVASGASGSNDQRRESSIRRRFRRLSTRLKLGRSISHPKGQTVKSPGGESTQSAFSNLEFVTEENEDPRADMRIDMEEEKPNKK</sequence>
<comment type="similarity">
    <text evidence="5 6">Belongs to the anion channel-forming bestrophin (TC 1.A.46) family. Calcium-sensitive chloride channel subfamily.</text>
</comment>
<dbReference type="GO" id="GO:1902476">
    <property type="term" value="P:chloride transmembrane transport"/>
    <property type="evidence" value="ECO:0000318"/>
    <property type="project" value="GO_Central"/>
</dbReference>
<keyword evidence="9" id="KW-1185">Reference proteome</keyword>
<dbReference type="SMR" id="Q7YXH3"/>
<keyword evidence="3 6" id="KW-1133">Transmembrane helix</keyword>
<dbReference type="FunCoup" id="Q7YXH3">
    <property type="interactions" value="4"/>
</dbReference>
<evidence type="ECO:0000256" key="5">
    <source>
        <dbReference type="ARBA" id="ARBA00034769"/>
    </source>
</evidence>
<feature type="compositionally biased region" description="Basic residues" evidence="7">
    <location>
        <begin position="398"/>
        <end position="410"/>
    </location>
</feature>
<comment type="subcellular location">
    <subcellularLocation>
        <location evidence="6">Cell membrane</location>
        <topology evidence="6">Multi-pass membrane protein</topology>
    </subcellularLocation>
    <subcellularLocation>
        <location evidence="1">Membrane</location>
        <topology evidence="1">Multi-pass membrane protein</topology>
    </subcellularLocation>
</comment>
<feature type="compositionally biased region" description="Basic and acidic residues" evidence="7">
    <location>
        <begin position="446"/>
        <end position="463"/>
    </location>
</feature>
<evidence type="ECO:0000256" key="4">
    <source>
        <dbReference type="ARBA" id="ARBA00023136"/>
    </source>
</evidence>